<dbReference type="PROSITE" id="PS00134">
    <property type="entry name" value="TRYPSIN_HIS"/>
    <property type="match status" value="1"/>
</dbReference>
<evidence type="ECO:0000313" key="12">
    <source>
        <dbReference type="RefSeq" id="XP_011213508.2"/>
    </source>
</evidence>
<accession>A0A6I9VIT0</accession>
<dbReference type="InterPro" id="IPR018114">
    <property type="entry name" value="TRYPSIN_HIS"/>
</dbReference>
<dbReference type="Pfam" id="PF00089">
    <property type="entry name" value="Trypsin"/>
    <property type="match status" value="1"/>
</dbReference>
<dbReference type="Gene3D" id="2.40.10.10">
    <property type="entry name" value="Trypsin-like serine proteases"/>
    <property type="match status" value="1"/>
</dbReference>
<reference evidence="12" key="1">
    <citation type="submission" date="2025-08" db="UniProtKB">
        <authorList>
            <consortium name="RefSeq"/>
        </authorList>
    </citation>
    <scope>IDENTIFICATION</scope>
    <source>
        <tissue evidence="12">Adult</tissue>
    </source>
</reference>
<dbReference type="GO" id="GO:0005576">
    <property type="term" value="C:extracellular region"/>
    <property type="evidence" value="ECO:0007669"/>
    <property type="project" value="UniProtKB-SubCell"/>
</dbReference>
<dbReference type="GO" id="GO:0004252">
    <property type="term" value="F:serine-type endopeptidase activity"/>
    <property type="evidence" value="ECO:0007669"/>
    <property type="project" value="InterPro"/>
</dbReference>
<dbReference type="InterPro" id="IPR009003">
    <property type="entry name" value="Peptidase_S1_PA"/>
</dbReference>
<dbReference type="InterPro" id="IPR001314">
    <property type="entry name" value="Peptidase_S1A"/>
</dbReference>
<dbReference type="PANTHER" id="PTHR24276:SF91">
    <property type="entry name" value="AT26814P-RELATED"/>
    <property type="match status" value="1"/>
</dbReference>
<dbReference type="CDD" id="cd00190">
    <property type="entry name" value="Tryp_SPc"/>
    <property type="match status" value="1"/>
</dbReference>
<comment type="subcellular location">
    <subcellularLocation>
        <location evidence="1">Secreted</location>
    </subcellularLocation>
</comment>
<dbReference type="InterPro" id="IPR043504">
    <property type="entry name" value="Peptidase_S1_PA_chymotrypsin"/>
</dbReference>
<evidence type="ECO:0000256" key="4">
    <source>
        <dbReference type="ARBA" id="ARBA00022670"/>
    </source>
</evidence>
<keyword evidence="7" id="KW-1015">Disulfide bond</keyword>
<dbReference type="Proteomes" id="UP001652620">
    <property type="component" value="Chromosome 4"/>
</dbReference>
<keyword evidence="4 8" id="KW-0645">Protease</keyword>
<dbReference type="SUPFAM" id="SSF50494">
    <property type="entry name" value="Trypsin-like serine proteases"/>
    <property type="match status" value="1"/>
</dbReference>
<keyword evidence="9" id="KW-0732">Signal</keyword>
<keyword evidence="5 8" id="KW-0378">Hydrolase</keyword>
<dbReference type="InterPro" id="IPR001254">
    <property type="entry name" value="Trypsin_dom"/>
</dbReference>
<gene>
    <name evidence="12" type="primary">LOC105233206</name>
</gene>
<dbReference type="InterPro" id="IPR050430">
    <property type="entry name" value="Peptidase_S1"/>
</dbReference>
<feature type="chain" id="PRO_5047472828" evidence="9">
    <location>
        <begin position="25"/>
        <end position="307"/>
    </location>
</feature>
<feature type="signal peptide" evidence="9">
    <location>
        <begin position="1"/>
        <end position="24"/>
    </location>
</feature>
<dbReference type="PRINTS" id="PR00722">
    <property type="entry name" value="CHYMOTRYPSIN"/>
</dbReference>
<evidence type="ECO:0000256" key="2">
    <source>
        <dbReference type="ARBA" id="ARBA00007664"/>
    </source>
</evidence>
<comment type="similarity">
    <text evidence="2">Belongs to the peptidase S1 family.</text>
</comment>
<dbReference type="KEGG" id="bdr:105233206"/>
<dbReference type="PANTHER" id="PTHR24276">
    <property type="entry name" value="POLYSERASE-RELATED"/>
    <property type="match status" value="1"/>
</dbReference>
<dbReference type="AlphaFoldDB" id="A0A6I9VIT0"/>
<dbReference type="InParanoid" id="A0A6I9VIT0"/>
<keyword evidence="3" id="KW-0964">Secreted</keyword>
<protein>
    <submittedName>
        <fullName evidence="12">Anionic trypsin-2</fullName>
    </submittedName>
</protein>
<dbReference type="SMART" id="SM00020">
    <property type="entry name" value="Tryp_SPc"/>
    <property type="match status" value="1"/>
</dbReference>
<proteinExistence type="inferred from homology"/>
<dbReference type="FunCoup" id="A0A6I9VIT0">
    <property type="interactions" value="10"/>
</dbReference>
<sequence>MCSMKNILVSIVLINILQLETYLCANLNSKIIMEDAQEKYKFLITAGYRPKIDNLAKYVVSLRGKKYRRVFGDDHYCGGSIISPKVILTAAHCVCRGDNRIELRPFRPSDILAVAGTPRRLVVTEKTQALKVDKVICHAYFDPKTFHNDIALLLLIKNIYEDGVSAQRISLQTSSLPPHTKCTVLGWGRIFEYGPKPDLILHTNVYIMPNEFCKERDDDFFFGMMCATDEDDFEKDSCFGDSGGPLICNGSVAGIVSFGNGCGVPDEAGYYTNVSSYRDWIRKNGLDKLRPVNFILLIVLQICITES</sequence>
<dbReference type="GeneID" id="105233206"/>
<evidence type="ECO:0000256" key="3">
    <source>
        <dbReference type="ARBA" id="ARBA00022525"/>
    </source>
</evidence>
<evidence type="ECO:0000256" key="7">
    <source>
        <dbReference type="ARBA" id="ARBA00023157"/>
    </source>
</evidence>
<keyword evidence="11" id="KW-1185">Reference proteome</keyword>
<evidence type="ECO:0000256" key="9">
    <source>
        <dbReference type="SAM" id="SignalP"/>
    </source>
</evidence>
<dbReference type="GO" id="GO:0006508">
    <property type="term" value="P:proteolysis"/>
    <property type="evidence" value="ECO:0007669"/>
    <property type="project" value="UniProtKB-KW"/>
</dbReference>
<name>A0A6I9VIT0_BACDO</name>
<evidence type="ECO:0000313" key="11">
    <source>
        <dbReference type="Proteomes" id="UP001652620"/>
    </source>
</evidence>
<dbReference type="InterPro" id="IPR033116">
    <property type="entry name" value="TRYPSIN_SER"/>
</dbReference>
<keyword evidence="6 8" id="KW-0720">Serine protease</keyword>
<dbReference type="PROSITE" id="PS50240">
    <property type="entry name" value="TRYPSIN_DOM"/>
    <property type="match status" value="1"/>
</dbReference>
<evidence type="ECO:0000256" key="1">
    <source>
        <dbReference type="ARBA" id="ARBA00004613"/>
    </source>
</evidence>
<dbReference type="RefSeq" id="XP_011213508.2">
    <property type="nucleotide sequence ID" value="XM_011215206.4"/>
</dbReference>
<organism evidence="11 12">
    <name type="scientific">Bactrocera dorsalis</name>
    <name type="common">Oriental fruit fly</name>
    <name type="synonym">Dacus dorsalis</name>
    <dbReference type="NCBI Taxonomy" id="27457"/>
    <lineage>
        <taxon>Eukaryota</taxon>
        <taxon>Metazoa</taxon>
        <taxon>Ecdysozoa</taxon>
        <taxon>Arthropoda</taxon>
        <taxon>Hexapoda</taxon>
        <taxon>Insecta</taxon>
        <taxon>Pterygota</taxon>
        <taxon>Neoptera</taxon>
        <taxon>Endopterygota</taxon>
        <taxon>Diptera</taxon>
        <taxon>Brachycera</taxon>
        <taxon>Muscomorpha</taxon>
        <taxon>Tephritoidea</taxon>
        <taxon>Tephritidae</taxon>
        <taxon>Bactrocera</taxon>
        <taxon>Bactrocera</taxon>
    </lineage>
</organism>
<evidence type="ECO:0000259" key="10">
    <source>
        <dbReference type="PROSITE" id="PS50240"/>
    </source>
</evidence>
<feature type="domain" description="Peptidase S1" evidence="10">
    <location>
        <begin position="44"/>
        <end position="286"/>
    </location>
</feature>
<evidence type="ECO:0000256" key="6">
    <source>
        <dbReference type="ARBA" id="ARBA00022825"/>
    </source>
</evidence>
<evidence type="ECO:0000256" key="8">
    <source>
        <dbReference type="RuleBase" id="RU363034"/>
    </source>
</evidence>
<dbReference type="OrthoDB" id="10059102at2759"/>
<dbReference type="PROSITE" id="PS00135">
    <property type="entry name" value="TRYPSIN_SER"/>
    <property type="match status" value="1"/>
</dbReference>
<evidence type="ECO:0000256" key="5">
    <source>
        <dbReference type="ARBA" id="ARBA00022801"/>
    </source>
</evidence>